<comment type="catalytic activity">
    <reaction evidence="9">
        <text>(R)-pantoate + NAD(+) = 2-dehydropantoate + NADH + H(+)</text>
        <dbReference type="Rhea" id="RHEA:61292"/>
        <dbReference type="ChEBI" id="CHEBI:11561"/>
        <dbReference type="ChEBI" id="CHEBI:15378"/>
        <dbReference type="ChEBI" id="CHEBI:15980"/>
        <dbReference type="ChEBI" id="CHEBI:57540"/>
        <dbReference type="ChEBI" id="CHEBI:57945"/>
    </reaction>
    <physiologicalReaction direction="right-to-left" evidence="9">
        <dbReference type="Rhea" id="RHEA:61294"/>
    </physiologicalReaction>
</comment>
<dbReference type="InterPro" id="IPR003710">
    <property type="entry name" value="ApbA"/>
</dbReference>
<dbReference type="EMBL" id="CP013050">
    <property type="protein sequence ID" value="ALM75904.1"/>
    <property type="molecule type" value="Genomic_DNA"/>
</dbReference>
<dbReference type="PANTHER" id="PTHR43765">
    <property type="entry name" value="2-DEHYDROPANTOATE 2-REDUCTASE-RELATED"/>
    <property type="match status" value="1"/>
</dbReference>
<dbReference type="NCBIfam" id="TIGR00745">
    <property type="entry name" value="apbA_panE"/>
    <property type="match status" value="1"/>
</dbReference>
<dbReference type="InterPro" id="IPR050838">
    <property type="entry name" value="Ketopantoate_reductase"/>
</dbReference>
<dbReference type="NCBIfam" id="NF005092">
    <property type="entry name" value="PRK06522.2-3"/>
    <property type="match status" value="1"/>
</dbReference>
<dbReference type="GO" id="GO:0008677">
    <property type="term" value="F:2-dehydropantoate 2-reductase activity"/>
    <property type="evidence" value="ECO:0007669"/>
    <property type="project" value="UniProtKB-EC"/>
</dbReference>
<reference evidence="13 14" key="1">
    <citation type="journal article" date="2016" name="Genome Announc.">
        <title>Complete genome sequence of the hyperthermophilic and piezophilic archaeon Thermococcus barophilus Ch5, capable of growth at the expense of hydrogenogenesis from carbon monoxide and formate.</title>
        <authorList>
            <person name="Oger P."/>
            <person name="Sokolova T.G."/>
            <person name="Kozhevnikova D.A."/>
            <person name="Taranov E.A."/>
            <person name="Vannier P."/>
            <person name="Lee H.S."/>
            <person name="Kwon K.K."/>
            <person name="Kang S.G."/>
            <person name="Lee J.H."/>
            <person name="Bonch-Osmolovskaya E.A."/>
            <person name="Lebedinsky A.V."/>
        </authorList>
    </citation>
    <scope>NUCLEOTIDE SEQUENCE [LARGE SCALE GENOMIC DNA]</scope>
    <source>
        <strain evidence="14">Ch5</strain>
    </source>
</reference>
<evidence type="ECO:0000256" key="1">
    <source>
        <dbReference type="ARBA" id="ARBA00004724"/>
    </source>
</evidence>
<proteinExistence type="inferred from homology"/>
<dbReference type="InterPro" id="IPR013328">
    <property type="entry name" value="6PGD_dom2"/>
</dbReference>
<evidence type="ECO:0000313" key="14">
    <source>
        <dbReference type="Proteomes" id="UP000066042"/>
    </source>
</evidence>
<evidence type="ECO:0000256" key="5">
    <source>
        <dbReference type="ARBA" id="ARBA00022993"/>
    </source>
</evidence>
<dbReference type="Proteomes" id="UP000066042">
    <property type="component" value="Chromosome"/>
</dbReference>
<dbReference type="SUPFAM" id="SSF48179">
    <property type="entry name" value="6-phosphogluconate dehydrogenase C-terminal domain-like"/>
    <property type="match status" value="1"/>
</dbReference>
<sequence length="301" mass="33229">MKICILGAGSIGSLFGAILARAGNDVTLIGREEHMRAINDKGLKIIGVEEFTVHPKAVTYAPEYEPDLIILATKSYSTAYALSCAKHCIGKKTWILSIQNGLGNEDLALKYTKNVLGGITTNGAMLEEWGVIKWTGKGITKIGVYPKGKNEFAEKVAKVFNDAGIDTQVSENIIGWKWIKALVNSAINPVGALLEVKNGFLLENEHLLAILMEIVKEGCRVAMQWGVEFEEHPLEILIDTLERTHENYNSMLQDLKRGKKTEIDYINGKIVEYAENTGISAPMNNLLWALIKAKELLTQSK</sequence>
<evidence type="ECO:0000259" key="12">
    <source>
        <dbReference type="Pfam" id="PF08546"/>
    </source>
</evidence>
<dbReference type="STRING" id="55802.TBCH5v1_2001"/>
<dbReference type="GeneID" id="26137231"/>
<accession>A0A0S1XDZ0</accession>
<dbReference type="Gene3D" id="1.10.1040.10">
    <property type="entry name" value="N-(1-d-carboxylethyl)-l-norvaline Dehydrogenase, domain 2"/>
    <property type="match status" value="1"/>
</dbReference>
<evidence type="ECO:0000256" key="3">
    <source>
        <dbReference type="ARBA" id="ARBA00013014"/>
    </source>
</evidence>
<comment type="pathway">
    <text evidence="1 10">Cofactor biosynthesis; coenzyme A biosynthesis.</text>
</comment>
<keyword evidence="5 10" id="KW-0173">Coenzyme A biosynthesis</keyword>
<dbReference type="PATRIC" id="fig|55802.8.peg.1981"/>
<dbReference type="Pfam" id="PF08546">
    <property type="entry name" value="ApbA_C"/>
    <property type="match status" value="1"/>
</dbReference>
<keyword evidence="4 10" id="KW-0521">NADP</keyword>
<comment type="function">
    <text evidence="10">Catalyzes the NADPH-dependent reduction of ketopantoate into pantoic acid.</text>
</comment>
<dbReference type="InterPro" id="IPR036291">
    <property type="entry name" value="NAD(P)-bd_dom_sf"/>
</dbReference>
<evidence type="ECO:0000256" key="7">
    <source>
        <dbReference type="ARBA" id="ARBA00032024"/>
    </source>
</evidence>
<dbReference type="Pfam" id="PF02558">
    <property type="entry name" value="ApbA"/>
    <property type="match status" value="1"/>
</dbReference>
<evidence type="ECO:0000256" key="9">
    <source>
        <dbReference type="ARBA" id="ARBA00048196"/>
    </source>
</evidence>
<dbReference type="Gene3D" id="3.40.50.720">
    <property type="entry name" value="NAD(P)-binding Rossmann-like Domain"/>
    <property type="match status" value="1"/>
</dbReference>
<evidence type="ECO:0000256" key="2">
    <source>
        <dbReference type="ARBA" id="ARBA00007870"/>
    </source>
</evidence>
<evidence type="ECO:0000256" key="8">
    <source>
        <dbReference type="ARBA" id="ARBA00047506"/>
    </source>
</evidence>
<evidence type="ECO:0000313" key="13">
    <source>
        <dbReference type="EMBL" id="ALM75904.1"/>
    </source>
</evidence>
<dbReference type="GO" id="GO:0015940">
    <property type="term" value="P:pantothenate biosynthetic process"/>
    <property type="evidence" value="ECO:0007669"/>
    <property type="project" value="InterPro"/>
</dbReference>
<dbReference type="GO" id="GO:0015937">
    <property type="term" value="P:coenzyme A biosynthetic process"/>
    <property type="evidence" value="ECO:0007669"/>
    <property type="project" value="UniProtKB-UniPathway"/>
</dbReference>
<evidence type="ECO:0000256" key="10">
    <source>
        <dbReference type="RuleBase" id="RU362068"/>
    </source>
</evidence>
<dbReference type="InterPro" id="IPR013752">
    <property type="entry name" value="KPA_reductase"/>
</dbReference>
<dbReference type="RefSeq" id="WP_056934398.1">
    <property type="nucleotide sequence ID" value="NZ_CP013050.1"/>
</dbReference>
<comment type="catalytic activity">
    <reaction evidence="8">
        <text>(R)-pantoate + NADP(+) = 2-dehydropantoate + NADPH + H(+)</text>
        <dbReference type="Rhea" id="RHEA:16233"/>
        <dbReference type="ChEBI" id="CHEBI:11561"/>
        <dbReference type="ChEBI" id="CHEBI:15378"/>
        <dbReference type="ChEBI" id="CHEBI:15980"/>
        <dbReference type="ChEBI" id="CHEBI:57783"/>
        <dbReference type="ChEBI" id="CHEBI:58349"/>
        <dbReference type="EC" id="1.1.1.169"/>
    </reaction>
    <physiologicalReaction direction="right-to-left" evidence="8">
        <dbReference type="Rhea" id="RHEA:16235"/>
    </physiologicalReaction>
</comment>
<protein>
    <recommendedName>
        <fullName evidence="3 10">2-dehydropantoate 2-reductase</fullName>
        <ecNumber evidence="3 10">1.1.1.169</ecNumber>
    </recommendedName>
    <alternativeName>
        <fullName evidence="7 10">Ketopantoate reductase</fullName>
    </alternativeName>
</protein>
<feature type="domain" description="Ketopantoate reductase N-terminal" evidence="11">
    <location>
        <begin position="3"/>
        <end position="146"/>
    </location>
</feature>
<gene>
    <name evidence="13" type="ORF">TBCH5v1_2001</name>
</gene>
<dbReference type="InterPro" id="IPR013332">
    <property type="entry name" value="KPR_N"/>
</dbReference>
<dbReference type="SUPFAM" id="SSF51735">
    <property type="entry name" value="NAD(P)-binding Rossmann-fold domains"/>
    <property type="match status" value="1"/>
</dbReference>
<dbReference type="GO" id="GO:0050661">
    <property type="term" value="F:NADP binding"/>
    <property type="evidence" value="ECO:0007669"/>
    <property type="project" value="TreeGrafter"/>
</dbReference>
<dbReference type="UniPathway" id="UPA00241"/>
<evidence type="ECO:0000259" key="11">
    <source>
        <dbReference type="Pfam" id="PF02558"/>
    </source>
</evidence>
<dbReference type="GO" id="GO:0005737">
    <property type="term" value="C:cytoplasm"/>
    <property type="evidence" value="ECO:0007669"/>
    <property type="project" value="TreeGrafter"/>
</dbReference>
<organism evidence="13 14">
    <name type="scientific">Thermococcus barophilus</name>
    <dbReference type="NCBI Taxonomy" id="55802"/>
    <lineage>
        <taxon>Archaea</taxon>
        <taxon>Methanobacteriati</taxon>
        <taxon>Methanobacteriota</taxon>
        <taxon>Thermococci</taxon>
        <taxon>Thermococcales</taxon>
        <taxon>Thermococcaceae</taxon>
        <taxon>Thermococcus</taxon>
    </lineage>
</organism>
<evidence type="ECO:0000256" key="6">
    <source>
        <dbReference type="ARBA" id="ARBA00023002"/>
    </source>
</evidence>
<dbReference type="InterPro" id="IPR008927">
    <property type="entry name" value="6-PGluconate_DH-like_C_sf"/>
</dbReference>
<keyword evidence="6 10" id="KW-0560">Oxidoreductase</keyword>
<feature type="domain" description="Ketopantoate reductase C-terminal" evidence="12">
    <location>
        <begin position="172"/>
        <end position="295"/>
    </location>
</feature>
<comment type="similarity">
    <text evidence="2 10">Belongs to the ketopantoate reductase family.</text>
</comment>
<dbReference type="PANTHER" id="PTHR43765:SF2">
    <property type="entry name" value="2-DEHYDROPANTOATE 2-REDUCTASE"/>
    <property type="match status" value="1"/>
</dbReference>
<dbReference type="AlphaFoldDB" id="A0A0S1XDZ0"/>
<name>A0A0S1XDZ0_THEBA</name>
<evidence type="ECO:0000256" key="4">
    <source>
        <dbReference type="ARBA" id="ARBA00022857"/>
    </source>
</evidence>
<dbReference type="EC" id="1.1.1.169" evidence="3 10"/>